<keyword evidence="1" id="KW-0597">Phosphoprotein</keyword>
<keyword evidence="2" id="KW-0802">TPR repeat</keyword>
<dbReference type="STRING" id="380703.AHA_2956"/>
<keyword evidence="5" id="KW-1185">Reference proteome</keyword>
<dbReference type="Pfam" id="PF13432">
    <property type="entry name" value="TPR_16"/>
    <property type="match status" value="2"/>
</dbReference>
<feature type="modified residue" description="4-aspartylphosphate" evidence="1">
    <location>
        <position position="134"/>
    </location>
</feature>
<evidence type="ECO:0000313" key="5">
    <source>
        <dbReference type="Proteomes" id="UP000000756"/>
    </source>
</evidence>
<organism evidence="4 5">
    <name type="scientific">Aeromonas hydrophila subsp. hydrophila (strain ATCC 7966 / DSM 30187 / BCRC 13018 / CCUG 14551 / JCM 1027 / KCTC 2358 / NCIMB 9240 / NCTC 8049)</name>
    <dbReference type="NCBI Taxonomy" id="380703"/>
    <lineage>
        <taxon>Bacteria</taxon>
        <taxon>Pseudomonadati</taxon>
        <taxon>Pseudomonadota</taxon>
        <taxon>Gammaproteobacteria</taxon>
        <taxon>Aeromonadales</taxon>
        <taxon>Aeromonadaceae</taxon>
        <taxon>Aeromonas</taxon>
    </lineage>
</organism>
<sequence length="614" mass="69544">MGGFIVQVRQAFATYPPPVPPLIWSGRSHEWRGLAEKPWLRPMFNCLSARFGGTLLLSARSALTRQMQIPESEPEKKAPPKPKRILLVNEQRSFQVMMKAMLINIGISRITYANSAEEARRRCQKETFDIYLLDYELGVGENGRQLLESLRDQKLIPPQSVVIMVSGDSSRAMVLSALEAEPDEYLMKPFSQEQFSFRLKRALARRQALESVFSALAKEDLPTLLAACAERADAVPRFANFCRCLQADTQLKLGQAKEARSLMRQLLAGQENSWARLTLGKACHTLGLNEEAVSHLQATLKNTPLMVEAHLWLAESQLALGNDEQAQQELKRAVDISPQSVQLSRRLAEVCLLRHDYAQAKDVLLSLIDLSRNSIHRTPHYLGAYIQSLTLYALNSNDIYHIANLQKQVNSALSRIRDSLMMSEFNYPVFEQICQARVQIALGELLKGKKMLYRANQNWLDQPATMPPSLLGETILALYQLGEFEYAESLQALLAEDEDRLLTTCIQATRDDKTVLERRQRYQQLNELGIKAYQSGELEQALGHFREALRRAPANTGAALNKIQVLLQLMQKNRKSPEFGAECKETLEVLDGIPLNPAQQDRFRKLRQEFTQLS</sequence>
<dbReference type="PANTHER" id="PTHR43228:SF1">
    <property type="entry name" value="TWO-COMPONENT RESPONSE REGULATOR ARR22"/>
    <property type="match status" value="1"/>
</dbReference>
<name>A0KMF9_AERHH</name>
<accession>A0KMF9</accession>
<gene>
    <name evidence="4" type="ordered locus">AHA_2956</name>
</gene>
<evidence type="ECO:0000256" key="2">
    <source>
        <dbReference type="PROSITE-ProRule" id="PRU00339"/>
    </source>
</evidence>
<dbReference type="HOGENOM" id="CLU_035496_1_0_6"/>
<dbReference type="PANTHER" id="PTHR43228">
    <property type="entry name" value="TWO-COMPONENT RESPONSE REGULATOR"/>
    <property type="match status" value="1"/>
</dbReference>
<dbReference type="KEGG" id="aha:AHA_2956"/>
<evidence type="ECO:0000313" key="4">
    <source>
        <dbReference type="EMBL" id="ABK36060.1"/>
    </source>
</evidence>
<dbReference type="PROSITE" id="PS50005">
    <property type="entry name" value="TPR"/>
    <property type="match status" value="2"/>
</dbReference>
<dbReference type="Proteomes" id="UP000000756">
    <property type="component" value="Chromosome"/>
</dbReference>
<feature type="domain" description="Response regulatory" evidence="3">
    <location>
        <begin position="84"/>
        <end position="203"/>
    </location>
</feature>
<dbReference type="SUPFAM" id="SSF48452">
    <property type="entry name" value="TPR-like"/>
    <property type="match status" value="1"/>
</dbReference>
<dbReference type="GO" id="GO:0000160">
    <property type="term" value="P:phosphorelay signal transduction system"/>
    <property type="evidence" value="ECO:0007669"/>
    <property type="project" value="InterPro"/>
</dbReference>
<dbReference type="InterPro" id="IPR011990">
    <property type="entry name" value="TPR-like_helical_dom_sf"/>
</dbReference>
<dbReference type="Gene3D" id="3.40.50.2300">
    <property type="match status" value="1"/>
</dbReference>
<reference evidence="4 5" key="1">
    <citation type="journal article" date="2006" name="J. Bacteriol.">
        <title>Genome sequence of Aeromonas hydrophila ATCC 7966T: jack of all trades.</title>
        <authorList>
            <person name="Seshadri R."/>
            <person name="Joseph S.W."/>
            <person name="Chopra A.K."/>
            <person name="Sha J."/>
            <person name="Shaw J."/>
            <person name="Graf J."/>
            <person name="Haft D."/>
            <person name="Wu M."/>
            <person name="Ren Q."/>
            <person name="Rosovitz M.J."/>
            <person name="Madupu R."/>
            <person name="Tallon L."/>
            <person name="Kim M."/>
            <person name="Jin S."/>
            <person name="Vuong H."/>
            <person name="Stine O.C."/>
            <person name="Ali A."/>
            <person name="Horneman A.J."/>
            <person name="Heidelberg J.F."/>
        </authorList>
    </citation>
    <scope>NUCLEOTIDE SEQUENCE [LARGE SCALE GENOMIC DNA]</scope>
    <source>
        <strain evidence="5">ATCC 7966 / DSM 30187 / BCRC 13018 / CCUG 14551 / JCM 1027 / KCTC 2358 / NCIMB 9240 / NCTC 8049</strain>
    </source>
</reference>
<dbReference type="OrthoDB" id="7298659at2"/>
<dbReference type="Gene3D" id="1.25.40.10">
    <property type="entry name" value="Tetratricopeptide repeat domain"/>
    <property type="match status" value="2"/>
</dbReference>
<evidence type="ECO:0000259" key="3">
    <source>
        <dbReference type="PROSITE" id="PS50110"/>
    </source>
</evidence>
<dbReference type="eggNOG" id="COG2204">
    <property type="taxonomic scope" value="Bacteria"/>
</dbReference>
<proteinExistence type="predicted"/>
<dbReference type="CDD" id="cd17589">
    <property type="entry name" value="REC_TPR"/>
    <property type="match status" value="1"/>
</dbReference>
<dbReference type="InterPro" id="IPR001789">
    <property type="entry name" value="Sig_transdc_resp-reg_receiver"/>
</dbReference>
<evidence type="ECO:0000256" key="1">
    <source>
        <dbReference type="PROSITE-ProRule" id="PRU00169"/>
    </source>
</evidence>
<dbReference type="AlphaFoldDB" id="A0KMF9"/>
<dbReference type="SMART" id="SM00028">
    <property type="entry name" value="TPR"/>
    <property type="match status" value="4"/>
</dbReference>
<dbReference type="EMBL" id="CP000462">
    <property type="protein sequence ID" value="ABK36060.1"/>
    <property type="molecule type" value="Genomic_DNA"/>
</dbReference>
<dbReference type="PATRIC" id="fig|380703.7.peg.2953"/>
<dbReference type="SMART" id="SM00448">
    <property type="entry name" value="REC"/>
    <property type="match status" value="1"/>
</dbReference>
<feature type="repeat" description="TPR" evidence="2">
    <location>
        <begin position="307"/>
        <end position="340"/>
    </location>
</feature>
<dbReference type="Pfam" id="PF00072">
    <property type="entry name" value="Response_reg"/>
    <property type="match status" value="1"/>
</dbReference>
<dbReference type="InterPro" id="IPR019734">
    <property type="entry name" value="TPR_rpt"/>
</dbReference>
<dbReference type="InterPro" id="IPR052048">
    <property type="entry name" value="ST_Response_Regulator"/>
</dbReference>
<dbReference type="EnsemblBacteria" id="ABK36060">
    <property type="protein sequence ID" value="ABK36060"/>
    <property type="gene ID" value="AHA_2956"/>
</dbReference>
<dbReference type="InterPro" id="IPR011006">
    <property type="entry name" value="CheY-like_superfamily"/>
</dbReference>
<dbReference type="SUPFAM" id="SSF52172">
    <property type="entry name" value="CheY-like"/>
    <property type="match status" value="1"/>
</dbReference>
<feature type="repeat" description="TPR" evidence="2">
    <location>
        <begin position="522"/>
        <end position="555"/>
    </location>
</feature>
<dbReference type="PROSITE" id="PS50110">
    <property type="entry name" value="RESPONSE_REGULATORY"/>
    <property type="match status" value="1"/>
</dbReference>
<protein>
    <submittedName>
        <fullName evidence="4">Response regulator with TPR repeat, putative</fullName>
    </submittedName>
</protein>
<dbReference type="DNASU" id="4489549"/>